<sequence>MAHPVSILASRGLAAHAGPLVASTSGNSVTAAPSSTCDSFRIGLCSLVSYRWRNDSVAISSRRILDTRLRSGRPRETVDFILAEEEEEEVSPNVVPAPPPSTGRIDIVVDKRAIRELDLSAAHAVLRRFVHQIGDNMAAPSSDPTELFDRTVGFVLKYERDDPFDPRELSEMPDIRLWFVRLDAAYPWLPVVLDWRAGELARYTAMLVPHQMSKKSGLVFNPEALELFVMNKVFVVHPWLRARGVKSPNKKLTSMLRMLGLSVSDQFYGLLGQHPPPA</sequence>
<keyword evidence="2" id="KW-1185">Reference proteome</keyword>
<dbReference type="GO" id="GO:0010275">
    <property type="term" value="P:NAD(P)H dehydrogenase complex assembly"/>
    <property type="evidence" value="ECO:0000318"/>
    <property type="project" value="GO_Central"/>
</dbReference>
<dbReference type="Gramene" id="Mp5g09020.1">
    <property type="protein sequence ID" value="Mp5g09020.1.cds"/>
    <property type="gene ID" value="Mp5g09020"/>
</dbReference>
<name>A0A2R6WG19_MARPO</name>
<gene>
    <name evidence="1" type="ORF">MARPO_0095s0056</name>
</gene>
<dbReference type="PANTHER" id="PTHR35724:SF1">
    <property type="entry name" value="PROTEIN CHLORORESPIRATORY REDUCTION 6, CHLOROPLASTIC"/>
    <property type="match status" value="1"/>
</dbReference>
<dbReference type="OrthoDB" id="1903669at2759"/>
<dbReference type="InterPro" id="IPR014946">
    <property type="entry name" value="CRR6"/>
</dbReference>
<evidence type="ECO:0008006" key="3">
    <source>
        <dbReference type="Google" id="ProtNLM"/>
    </source>
</evidence>
<reference evidence="2" key="1">
    <citation type="journal article" date="2017" name="Cell">
        <title>Insights into land plant evolution garnered from the Marchantia polymorpha genome.</title>
        <authorList>
            <person name="Bowman J.L."/>
            <person name="Kohchi T."/>
            <person name="Yamato K.T."/>
            <person name="Jenkins J."/>
            <person name="Shu S."/>
            <person name="Ishizaki K."/>
            <person name="Yamaoka S."/>
            <person name="Nishihama R."/>
            <person name="Nakamura Y."/>
            <person name="Berger F."/>
            <person name="Adam C."/>
            <person name="Aki S.S."/>
            <person name="Althoff F."/>
            <person name="Araki T."/>
            <person name="Arteaga-Vazquez M.A."/>
            <person name="Balasubrmanian S."/>
            <person name="Barry K."/>
            <person name="Bauer D."/>
            <person name="Boehm C.R."/>
            <person name="Briginshaw L."/>
            <person name="Caballero-Perez J."/>
            <person name="Catarino B."/>
            <person name="Chen F."/>
            <person name="Chiyoda S."/>
            <person name="Chovatia M."/>
            <person name="Davies K.M."/>
            <person name="Delmans M."/>
            <person name="Demura T."/>
            <person name="Dierschke T."/>
            <person name="Dolan L."/>
            <person name="Dorantes-Acosta A.E."/>
            <person name="Eklund D.M."/>
            <person name="Florent S.N."/>
            <person name="Flores-Sandoval E."/>
            <person name="Fujiyama A."/>
            <person name="Fukuzawa H."/>
            <person name="Galik B."/>
            <person name="Grimanelli D."/>
            <person name="Grimwood J."/>
            <person name="Grossniklaus U."/>
            <person name="Hamada T."/>
            <person name="Haseloff J."/>
            <person name="Hetherington A.J."/>
            <person name="Higo A."/>
            <person name="Hirakawa Y."/>
            <person name="Hundley H.N."/>
            <person name="Ikeda Y."/>
            <person name="Inoue K."/>
            <person name="Inoue S.I."/>
            <person name="Ishida S."/>
            <person name="Jia Q."/>
            <person name="Kakita M."/>
            <person name="Kanazawa T."/>
            <person name="Kawai Y."/>
            <person name="Kawashima T."/>
            <person name="Kennedy M."/>
            <person name="Kinose K."/>
            <person name="Kinoshita T."/>
            <person name="Kohara Y."/>
            <person name="Koide E."/>
            <person name="Komatsu K."/>
            <person name="Kopischke S."/>
            <person name="Kubo M."/>
            <person name="Kyozuka J."/>
            <person name="Lagercrantz U."/>
            <person name="Lin S.S."/>
            <person name="Lindquist E."/>
            <person name="Lipzen A.M."/>
            <person name="Lu C.W."/>
            <person name="De Luna E."/>
            <person name="Martienssen R.A."/>
            <person name="Minamino N."/>
            <person name="Mizutani M."/>
            <person name="Mizutani M."/>
            <person name="Mochizuki N."/>
            <person name="Monte I."/>
            <person name="Mosher R."/>
            <person name="Nagasaki H."/>
            <person name="Nakagami H."/>
            <person name="Naramoto S."/>
            <person name="Nishitani K."/>
            <person name="Ohtani M."/>
            <person name="Okamoto T."/>
            <person name="Okumura M."/>
            <person name="Phillips J."/>
            <person name="Pollak B."/>
            <person name="Reinders A."/>
            <person name="Rovekamp M."/>
            <person name="Sano R."/>
            <person name="Sawa S."/>
            <person name="Schmid M.W."/>
            <person name="Shirakawa M."/>
            <person name="Solano R."/>
            <person name="Spunde A."/>
            <person name="Suetsugu N."/>
            <person name="Sugano S."/>
            <person name="Sugiyama A."/>
            <person name="Sun R."/>
            <person name="Suzuki Y."/>
            <person name="Takenaka M."/>
            <person name="Takezawa D."/>
            <person name="Tomogane H."/>
            <person name="Tsuzuki M."/>
            <person name="Ueda T."/>
            <person name="Umeda M."/>
            <person name="Ward J.M."/>
            <person name="Watanabe Y."/>
            <person name="Yazaki K."/>
            <person name="Yokoyama R."/>
            <person name="Yoshitake Y."/>
            <person name="Yotsui I."/>
            <person name="Zachgo S."/>
            <person name="Schmutz J."/>
        </authorList>
    </citation>
    <scope>NUCLEOTIDE SEQUENCE [LARGE SCALE GENOMIC DNA]</scope>
    <source>
        <strain evidence="2">Tak-1</strain>
    </source>
</reference>
<dbReference type="PANTHER" id="PTHR35724">
    <property type="entry name" value="PROTEIN CHLORORESPIRATORY REDUCTION 6, CHLOROPLASTIC"/>
    <property type="match status" value="1"/>
</dbReference>
<dbReference type="EMBL" id="KZ772767">
    <property type="protein sequence ID" value="PTQ32799.1"/>
    <property type="molecule type" value="Genomic_DNA"/>
</dbReference>
<protein>
    <recommendedName>
        <fullName evidence="3">Protein CHLORORESPIRATORY REDUCTION 6, chloroplastic</fullName>
    </recommendedName>
</protein>
<accession>A0A2R6WG19</accession>
<dbReference type="OMA" id="YRWRNDS"/>
<evidence type="ECO:0000313" key="2">
    <source>
        <dbReference type="Proteomes" id="UP000244005"/>
    </source>
</evidence>
<dbReference type="Proteomes" id="UP000244005">
    <property type="component" value="Unassembled WGS sequence"/>
</dbReference>
<dbReference type="Pfam" id="PF08847">
    <property type="entry name" value="Crr6"/>
    <property type="match status" value="1"/>
</dbReference>
<dbReference type="AlphaFoldDB" id="A0A2R6WG19"/>
<evidence type="ECO:0000313" key="1">
    <source>
        <dbReference type="EMBL" id="PTQ32799.1"/>
    </source>
</evidence>
<dbReference type="GO" id="GO:0009507">
    <property type="term" value="C:chloroplast"/>
    <property type="evidence" value="ECO:0000318"/>
    <property type="project" value="GO_Central"/>
</dbReference>
<dbReference type="NCBIfam" id="NF038024">
    <property type="entry name" value="CRR6_slr1097"/>
    <property type="match status" value="1"/>
</dbReference>
<proteinExistence type="predicted"/>
<organism evidence="1 2">
    <name type="scientific">Marchantia polymorpha</name>
    <name type="common">Common liverwort</name>
    <name type="synonym">Marchantia aquatica</name>
    <dbReference type="NCBI Taxonomy" id="3197"/>
    <lineage>
        <taxon>Eukaryota</taxon>
        <taxon>Viridiplantae</taxon>
        <taxon>Streptophyta</taxon>
        <taxon>Embryophyta</taxon>
        <taxon>Marchantiophyta</taxon>
        <taxon>Marchantiopsida</taxon>
        <taxon>Marchantiidae</taxon>
        <taxon>Marchantiales</taxon>
        <taxon>Marchantiaceae</taxon>
        <taxon>Marchantia</taxon>
    </lineage>
</organism>